<evidence type="ECO:0000313" key="3">
    <source>
        <dbReference type="Proteomes" id="UP000294933"/>
    </source>
</evidence>
<dbReference type="VEuPathDB" id="FungiDB:BD410DRAFT_840061"/>
<feature type="region of interest" description="Disordered" evidence="1">
    <location>
        <begin position="29"/>
        <end position="62"/>
    </location>
</feature>
<protein>
    <submittedName>
        <fullName evidence="2">Uncharacterized protein</fullName>
    </submittedName>
</protein>
<organism evidence="2 3">
    <name type="scientific">Rickenella mellea</name>
    <dbReference type="NCBI Taxonomy" id="50990"/>
    <lineage>
        <taxon>Eukaryota</taxon>
        <taxon>Fungi</taxon>
        <taxon>Dikarya</taxon>
        <taxon>Basidiomycota</taxon>
        <taxon>Agaricomycotina</taxon>
        <taxon>Agaricomycetes</taxon>
        <taxon>Hymenochaetales</taxon>
        <taxon>Rickenellaceae</taxon>
        <taxon>Rickenella</taxon>
    </lineage>
</organism>
<feature type="compositionally biased region" description="Polar residues" evidence="1">
    <location>
        <begin position="145"/>
        <end position="159"/>
    </location>
</feature>
<reference evidence="2 3" key="1">
    <citation type="submission" date="2018-06" db="EMBL/GenBank/DDBJ databases">
        <title>A transcriptomic atlas of mushroom development highlights an independent origin of complex multicellularity.</title>
        <authorList>
            <consortium name="DOE Joint Genome Institute"/>
            <person name="Krizsan K."/>
            <person name="Almasi E."/>
            <person name="Merenyi Z."/>
            <person name="Sahu N."/>
            <person name="Viragh M."/>
            <person name="Koszo T."/>
            <person name="Mondo S."/>
            <person name="Kiss B."/>
            <person name="Balint B."/>
            <person name="Kues U."/>
            <person name="Barry K."/>
            <person name="Hegedus J.C."/>
            <person name="Henrissat B."/>
            <person name="Johnson J."/>
            <person name="Lipzen A."/>
            <person name="Ohm R."/>
            <person name="Nagy I."/>
            <person name="Pangilinan J."/>
            <person name="Yan J."/>
            <person name="Xiong Y."/>
            <person name="Grigoriev I.V."/>
            <person name="Hibbett D.S."/>
            <person name="Nagy L.G."/>
        </authorList>
    </citation>
    <scope>NUCLEOTIDE SEQUENCE [LARGE SCALE GENOMIC DNA]</scope>
    <source>
        <strain evidence="2 3">SZMC22713</strain>
    </source>
</reference>
<name>A0A4Y7Q520_9AGAM</name>
<dbReference type="EMBL" id="ML170177">
    <property type="protein sequence ID" value="TDL21920.1"/>
    <property type="molecule type" value="Genomic_DNA"/>
</dbReference>
<evidence type="ECO:0000313" key="2">
    <source>
        <dbReference type="EMBL" id="TDL21920.1"/>
    </source>
</evidence>
<dbReference type="AlphaFoldDB" id="A0A4Y7Q520"/>
<gene>
    <name evidence="2" type="ORF">BD410DRAFT_840061</name>
</gene>
<evidence type="ECO:0000256" key="1">
    <source>
        <dbReference type="SAM" id="MobiDB-lite"/>
    </source>
</evidence>
<keyword evidence="3" id="KW-1185">Reference proteome</keyword>
<sequence length="234" mass="25658">MWFAVGHSDSASGLPSELVVYRRSRETRGMKEALASPTMGGKGSTGSGSSSRSRETARERRGIQRRKYSVYSIAGLFSQLVGRMRICLSLAKITPHHVGRIDFRLDGRIDERYPLDLGTPTRSVVVPAAALGGVTLSPQKFRARQPQQGKTTSSSSNSRPETETEGDRDQDADEMSQDKDTDENIRTRDVLSASCQIRYRRMEAQAEVDLNVHIIISTTNNEVGLAASRAASSP</sequence>
<proteinExistence type="predicted"/>
<feature type="compositionally biased region" description="Basic and acidic residues" evidence="1">
    <location>
        <begin position="176"/>
        <end position="187"/>
    </location>
</feature>
<feature type="region of interest" description="Disordered" evidence="1">
    <location>
        <begin position="137"/>
        <end position="187"/>
    </location>
</feature>
<accession>A0A4Y7Q520</accession>
<dbReference type="Proteomes" id="UP000294933">
    <property type="component" value="Unassembled WGS sequence"/>
</dbReference>
<feature type="compositionally biased region" description="Basic and acidic residues" evidence="1">
    <location>
        <begin position="160"/>
        <end position="169"/>
    </location>
</feature>
<feature type="compositionally biased region" description="Basic and acidic residues" evidence="1">
    <location>
        <begin position="52"/>
        <end position="62"/>
    </location>
</feature>